<accession>A0A8B8AH42</accession>
<keyword evidence="2" id="KW-0812">Transmembrane</keyword>
<feature type="compositionally biased region" description="Basic and acidic residues" evidence="1">
    <location>
        <begin position="257"/>
        <end position="271"/>
    </location>
</feature>
<dbReference type="OrthoDB" id="6092766at2759"/>
<feature type="region of interest" description="Disordered" evidence="1">
    <location>
        <begin position="168"/>
        <end position="419"/>
    </location>
</feature>
<protein>
    <submittedName>
        <fullName evidence="4">Uncharacterized protein LOC111102406</fullName>
    </submittedName>
</protein>
<dbReference type="AlphaFoldDB" id="A0A8B8AH42"/>
<feature type="compositionally biased region" description="Polar residues" evidence="1">
    <location>
        <begin position="355"/>
        <end position="373"/>
    </location>
</feature>
<dbReference type="Proteomes" id="UP000694844">
    <property type="component" value="Chromosome 7"/>
</dbReference>
<evidence type="ECO:0000313" key="4">
    <source>
        <dbReference type="RefSeq" id="XP_022290822.1"/>
    </source>
</evidence>
<dbReference type="RefSeq" id="XP_022290822.1">
    <property type="nucleotide sequence ID" value="XM_022435114.1"/>
</dbReference>
<keyword evidence="3" id="KW-1185">Reference proteome</keyword>
<keyword evidence="2" id="KW-1133">Transmembrane helix</keyword>
<keyword evidence="2" id="KW-0472">Membrane</keyword>
<proteinExistence type="predicted"/>
<feature type="compositionally biased region" description="Basic and acidic residues" evidence="1">
    <location>
        <begin position="374"/>
        <end position="402"/>
    </location>
</feature>
<feature type="compositionally biased region" description="Basic and acidic residues" evidence="1">
    <location>
        <begin position="218"/>
        <end position="232"/>
    </location>
</feature>
<dbReference type="GeneID" id="111102406"/>
<feature type="transmembrane region" description="Helical" evidence="2">
    <location>
        <begin position="126"/>
        <end position="146"/>
    </location>
</feature>
<dbReference type="KEGG" id="cvn:111102406"/>
<evidence type="ECO:0000313" key="3">
    <source>
        <dbReference type="Proteomes" id="UP000694844"/>
    </source>
</evidence>
<sequence>MARVDVCPQNLNKVIEASEKLGCGDDEYGNNQYLCLPHVNKTSLVEFCYEGIMGRQEKASEGKLIHTNCVGFSSGCPETPYITSDFYKYSACQELNLDHHCYKFDPHCPPKNDVETNDTSTTISILVVYLGLAIVFIALFCILFFCRQKLRQLWHGLSDSLSQDVENEKIPLDPKKTGMITFDEDSQENSGVSHEKAISNKGNSFNEEETTENIQSKQTEKETMELHDKSSEGDTLTERQGQSFNEEDTTENIQSKQTEKETMELHDKSLEGDTLTERQGQSFNEEETTENIQSKQTEKETMELHDKSSEGDTLTERQGQSFNEEETTENIQSKQTEKETMELHDKSSEGDTLTERQGQTSNEENTTENIQSKQTEKETMELHDKSSEGDTLTERQGQHLESDELAESPKLTKTREEKECSLDTLRDNTLKEMKKLLKEGKAFATLNRAVLSITYRIDADRGMDDVYKNIQDVLQIGTIISQNLKSSIAEVKDTCSFLSIVLQKDQSLLKNIKKLDNDKNYSELHHEWKSATKLEERLVHINTYLAQITEGTSKDVVDTLQNLISENEIVKFLEDLQSSAKTLIRESKIKSSAVLATQLINLYSKITILHSYVLWQMFCIKHRYGNDMSTTKDVFEMIDWCCKSNLDMLTCLTHPEVEHAVFLGVFHISENENVDRLLQIQDIEVPAVRGRVNNKEMQIQWSYSPDVALQMKHFSYGIWGTTETTTKKCKFIFEPVEGREMDDIFYIRSARSGWTDSYIQMKSSGTCQTVTNKLDVGVKWKLVSLMSDPKNPNFIITSLDWPGRFLYLDSPTGNIRGKRGLQKVKEKGLWKIRDC</sequence>
<reference evidence="4" key="1">
    <citation type="submission" date="2025-08" db="UniProtKB">
        <authorList>
            <consortium name="RefSeq"/>
        </authorList>
    </citation>
    <scope>IDENTIFICATION</scope>
    <source>
        <tissue evidence="4">Whole sample</tissue>
    </source>
</reference>
<feature type="compositionally biased region" description="Basic and acidic residues" evidence="1">
    <location>
        <begin position="296"/>
        <end position="310"/>
    </location>
</feature>
<name>A0A8B8AH42_CRAVI</name>
<feature type="compositionally biased region" description="Basic and acidic residues" evidence="1">
    <location>
        <begin position="335"/>
        <end position="349"/>
    </location>
</feature>
<evidence type="ECO:0000256" key="1">
    <source>
        <dbReference type="SAM" id="MobiDB-lite"/>
    </source>
</evidence>
<gene>
    <name evidence="4" type="primary">LOC111102406</name>
</gene>
<organism evidence="3 4">
    <name type="scientific">Crassostrea virginica</name>
    <name type="common">Eastern oyster</name>
    <dbReference type="NCBI Taxonomy" id="6565"/>
    <lineage>
        <taxon>Eukaryota</taxon>
        <taxon>Metazoa</taxon>
        <taxon>Spiralia</taxon>
        <taxon>Lophotrochozoa</taxon>
        <taxon>Mollusca</taxon>
        <taxon>Bivalvia</taxon>
        <taxon>Autobranchia</taxon>
        <taxon>Pteriomorphia</taxon>
        <taxon>Ostreida</taxon>
        <taxon>Ostreoidea</taxon>
        <taxon>Ostreidae</taxon>
        <taxon>Crassostrea</taxon>
    </lineage>
</organism>
<evidence type="ECO:0000256" key="2">
    <source>
        <dbReference type="SAM" id="Phobius"/>
    </source>
</evidence>